<organism evidence="1 2">
    <name type="scientific">Thalassoglobus polymorphus</name>
    <dbReference type="NCBI Taxonomy" id="2527994"/>
    <lineage>
        <taxon>Bacteria</taxon>
        <taxon>Pseudomonadati</taxon>
        <taxon>Planctomycetota</taxon>
        <taxon>Planctomycetia</taxon>
        <taxon>Planctomycetales</taxon>
        <taxon>Planctomycetaceae</taxon>
        <taxon>Thalassoglobus</taxon>
    </lineage>
</organism>
<dbReference type="RefSeq" id="WP_145202624.1">
    <property type="nucleotide sequence ID" value="NZ_CP036267.1"/>
</dbReference>
<gene>
    <name evidence="1" type="ORF">Mal48_37980</name>
</gene>
<protein>
    <recommendedName>
        <fullName evidence="3">DUF1501 domain-containing protein</fullName>
    </recommendedName>
</protein>
<name>A0A517QSC1_9PLAN</name>
<evidence type="ECO:0000313" key="1">
    <source>
        <dbReference type="EMBL" id="QDT34536.1"/>
    </source>
</evidence>
<evidence type="ECO:0000313" key="2">
    <source>
        <dbReference type="Proteomes" id="UP000315724"/>
    </source>
</evidence>
<dbReference type="OrthoDB" id="127333at2"/>
<sequence>MLTLLGKNTPMCDRLDRRSFLRIGGLAMGGLTLPQLLRAEQAAGVNGNGKGVIMIFLPGGPPHQDMWDIKTDAPAEIRGEFNPIQTKVPGIEICEQFPQLASMADKLTFIRTMVGAGGAHYAFQCLTGQHNRNQPPGGWPALGSVLSKVYGPKDPAVPAYVGLSPKTRHAPWGDNGQPGYLGVAHAPFTPNGDGASDLVLNGISSDRLASRKQVLKAFDRFRTQIDASGMMEGQDSFNQQAFGILTSSKLADALDLENESQQIRDRYGYGEDKLQSDGSTRLLTNFLKARRLIEAGVRCVSLSFSRWDWHGGNFKRGRQDMPMLDQAVSALVEDMENRGMLDDVTVVVWGEFGRTPKINSKAGRDHWPRVSCALLAGGGMKHGQVIGKTNRLGEEAIERPVHFQEVFATLYKSVGINVDHVTLDDLQGRPRFLVDQNKAQPIPELFG</sequence>
<keyword evidence="2" id="KW-1185">Reference proteome</keyword>
<reference evidence="1 2" key="1">
    <citation type="submission" date="2019-02" db="EMBL/GenBank/DDBJ databases">
        <title>Deep-cultivation of Planctomycetes and their phenomic and genomic characterization uncovers novel biology.</title>
        <authorList>
            <person name="Wiegand S."/>
            <person name="Jogler M."/>
            <person name="Boedeker C."/>
            <person name="Pinto D."/>
            <person name="Vollmers J."/>
            <person name="Rivas-Marin E."/>
            <person name="Kohn T."/>
            <person name="Peeters S.H."/>
            <person name="Heuer A."/>
            <person name="Rast P."/>
            <person name="Oberbeckmann S."/>
            <person name="Bunk B."/>
            <person name="Jeske O."/>
            <person name="Meyerdierks A."/>
            <person name="Storesund J.E."/>
            <person name="Kallscheuer N."/>
            <person name="Luecker S."/>
            <person name="Lage O.M."/>
            <person name="Pohl T."/>
            <person name="Merkel B.J."/>
            <person name="Hornburger P."/>
            <person name="Mueller R.-W."/>
            <person name="Bruemmer F."/>
            <person name="Labrenz M."/>
            <person name="Spormann A.M."/>
            <person name="Op den Camp H."/>
            <person name="Overmann J."/>
            <person name="Amann R."/>
            <person name="Jetten M.S.M."/>
            <person name="Mascher T."/>
            <person name="Medema M.H."/>
            <person name="Devos D.P."/>
            <person name="Kaster A.-K."/>
            <person name="Ovreas L."/>
            <person name="Rohde M."/>
            <person name="Galperin M.Y."/>
            <person name="Jogler C."/>
        </authorList>
    </citation>
    <scope>NUCLEOTIDE SEQUENCE [LARGE SCALE GENOMIC DNA]</scope>
    <source>
        <strain evidence="1 2">Mal48</strain>
    </source>
</reference>
<proteinExistence type="predicted"/>
<dbReference type="InterPro" id="IPR006311">
    <property type="entry name" value="TAT_signal"/>
</dbReference>
<dbReference type="EMBL" id="CP036267">
    <property type="protein sequence ID" value="QDT34536.1"/>
    <property type="molecule type" value="Genomic_DNA"/>
</dbReference>
<evidence type="ECO:0008006" key="3">
    <source>
        <dbReference type="Google" id="ProtNLM"/>
    </source>
</evidence>
<dbReference type="Pfam" id="PF07394">
    <property type="entry name" value="DUF1501"/>
    <property type="match status" value="1"/>
</dbReference>
<accession>A0A517QSC1</accession>
<dbReference type="PANTHER" id="PTHR43737">
    <property type="entry name" value="BLL7424 PROTEIN"/>
    <property type="match status" value="1"/>
</dbReference>
<dbReference type="PANTHER" id="PTHR43737:SF1">
    <property type="entry name" value="DUF1501 DOMAIN-CONTAINING PROTEIN"/>
    <property type="match status" value="1"/>
</dbReference>
<dbReference type="KEGG" id="tpol:Mal48_37980"/>
<dbReference type="InterPro" id="IPR017850">
    <property type="entry name" value="Alkaline_phosphatase_core_sf"/>
</dbReference>
<dbReference type="Proteomes" id="UP000315724">
    <property type="component" value="Chromosome"/>
</dbReference>
<dbReference type="PROSITE" id="PS51318">
    <property type="entry name" value="TAT"/>
    <property type="match status" value="1"/>
</dbReference>
<dbReference type="AlphaFoldDB" id="A0A517QSC1"/>
<dbReference type="SUPFAM" id="SSF53649">
    <property type="entry name" value="Alkaline phosphatase-like"/>
    <property type="match status" value="1"/>
</dbReference>
<dbReference type="InterPro" id="IPR010869">
    <property type="entry name" value="DUF1501"/>
</dbReference>